<dbReference type="InterPro" id="IPR007841">
    <property type="entry name" value="UPF0210"/>
</dbReference>
<reference evidence="1" key="1">
    <citation type="submission" date="2021-06" db="EMBL/GenBank/DDBJ databases">
        <authorList>
            <consortium name="DOE Joint Genome Institute"/>
            <person name="Mondo S.J."/>
            <person name="Amses K.R."/>
            <person name="Simmons D.R."/>
            <person name="Longcore J.E."/>
            <person name="Seto K."/>
            <person name="Alves G.H."/>
            <person name="Bonds A.E."/>
            <person name="Quandt C.A."/>
            <person name="Davis W.J."/>
            <person name="Chang Y."/>
            <person name="Letcher P.M."/>
            <person name="Powell M.J."/>
            <person name="Kuo A."/>
            <person name="Labutti K."/>
            <person name="Pangilinan J."/>
            <person name="Andreopoulos W."/>
            <person name="Tritt A."/>
            <person name="Riley R."/>
            <person name="Hundley H."/>
            <person name="Johnson J."/>
            <person name="Lipzen A."/>
            <person name="Barry K."/>
            <person name="Berbee M.L."/>
            <person name="Buchler N.E."/>
            <person name="Grigoriev I.V."/>
            <person name="Spatafora J.W."/>
            <person name="Stajich J.E."/>
            <person name="James T.Y."/>
        </authorList>
    </citation>
    <scope>NUCLEOTIDE SEQUENCE</scope>
    <source>
        <strain evidence="1">AG</strain>
    </source>
</reference>
<reference evidence="1" key="2">
    <citation type="journal article" date="2022" name="Proc. Natl. Acad. Sci. U.S.A.">
        <title>Diploid-dominant life cycles characterize the early evolution of Fungi.</title>
        <authorList>
            <person name="Amses K.R."/>
            <person name="Simmons D.R."/>
            <person name="Longcore J.E."/>
            <person name="Mondo S.J."/>
            <person name="Seto K."/>
            <person name="Jeronimo G.H."/>
            <person name="Bonds A.E."/>
            <person name="Quandt C.A."/>
            <person name="Davis W.J."/>
            <person name="Chang Y."/>
            <person name="Federici B.A."/>
            <person name="Kuo A."/>
            <person name="LaButti K."/>
            <person name="Pangilinan J."/>
            <person name="Andreopoulos W."/>
            <person name="Tritt A."/>
            <person name="Riley R."/>
            <person name="Hundley H."/>
            <person name="Johnson J."/>
            <person name="Lipzen A."/>
            <person name="Barry K."/>
            <person name="Lang B.F."/>
            <person name="Cuomo C.A."/>
            <person name="Buchler N.E."/>
            <person name="Grigoriev I.V."/>
            <person name="Spatafora J.W."/>
            <person name="Stajich J.E."/>
            <person name="James T.Y."/>
        </authorList>
    </citation>
    <scope>NUCLEOTIDE SEQUENCE</scope>
    <source>
        <strain evidence="1">AG</strain>
    </source>
</reference>
<dbReference type="Proteomes" id="UP001206595">
    <property type="component" value="Unassembled WGS sequence"/>
</dbReference>
<dbReference type="Gene3D" id="3.20.70.20">
    <property type="match status" value="1"/>
</dbReference>
<dbReference type="PANTHER" id="PTHR37560:SF2">
    <property type="entry name" value="DUF711 DOMAIN-CONTAINING PROTEIN"/>
    <property type="match status" value="1"/>
</dbReference>
<organism evidence="1 2">
    <name type="scientific">Umbelopsis ramanniana AG</name>
    <dbReference type="NCBI Taxonomy" id="1314678"/>
    <lineage>
        <taxon>Eukaryota</taxon>
        <taxon>Fungi</taxon>
        <taxon>Fungi incertae sedis</taxon>
        <taxon>Mucoromycota</taxon>
        <taxon>Mucoromycotina</taxon>
        <taxon>Umbelopsidomycetes</taxon>
        <taxon>Umbelopsidales</taxon>
        <taxon>Umbelopsidaceae</taxon>
        <taxon>Umbelopsis</taxon>
    </lineage>
</organism>
<evidence type="ECO:0008006" key="3">
    <source>
        <dbReference type="Google" id="ProtNLM"/>
    </source>
</evidence>
<sequence length="319" mass="34044">MMLNIGPASDVDIIARIPHLIASTKHLSMSSTIPIKANGVIDQAYAIQGAKVINAIADHSPDLNFRFCVSANTKPGIPFFPVGYGPSYVKGSASQISFSLGLECSDLVVVAFERARKDGPAQGDDQDPWDLAENYLRHEMESACKPVEQLMQSLVCPASYTGIDVSVAPTCGSDAINTSLVTAYEAVIPKFGGAGTLTISAMITGVLKTLDVLKCGYSGLMLPIMEDAGLAKRFAERTYSVQEVLLYSTVCGCGLDCVPIAGDTPLKALANLLADMATLAYRLNKPLSARMFPFPGLKQDMATEFDNPLLVNTKVVKLE</sequence>
<gene>
    <name evidence="1" type="ORF">K450DRAFT_241194</name>
</gene>
<dbReference type="Pfam" id="PF05167">
    <property type="entry name" value="DUF711"/>
    <property type="match status" value="1"/>
</dbReference>
<dbReference type="EMBL" id="MU620918">
    <property type="protein sequence ID" value="KAI8579724.1"/>
    <property type="molecule type" value="Genomic_DNA"/>
</dbReference>
<protein>
    <recommendedName>
        <fullName evidence="3">DUF711 family protein</fullName>
    </recommendedName>
</protein>
<evidence type="ECO:0000313" key="1">
    <source>
        <dbReference type="EMBL" id="KAI8579724.1"/>
    </source>
</evidence>
<name>A0AAD5EAK9_UMBRA</name>
<dbReference type="PANTHER" id="PTHR37560">
    <property type="entry name" value="UPF0210 PROTEIN SPR0218"/>
    <property type="match status" value="1"/>
</dbReference>
<dbReference type="SUPFAM" id="SSF51998">
    <property type="entry name" value="PFL-like glycyl radical enzymes"/>
    <property type="match status" value="1"/>
</dbReference>
<dbReference type="GeneID" id="75914400"/>
<dbReference type="RefSeq" id="XP_051444728.1">
    <property type="nucleotide sequence ID" value="XM_051589055.1"/>
</dbReference>
<accession>A0AAD5EAK9</accession>
<proteinExistence type="predicted"/>
<evidence type="ECO:0000313" key="2">
    <source>
        <dbReference type="Proteomes" id="UP001206595"/>
    </source>
</evidence>
<keyword evidence="2" id="KW-1185">Reference proteome</keyword>
<comment type="caution">
    <text evidence="1">The sequence shown here is derived from an EMBL/GenBank/DDBJ whole genome shotgun (WGS) entry which is preliminary data.</text>
</comment>
<dbReference type="AlphaFoldDB" id="A0AAD5EAK9"/>